<comment type="pathway">
    <text evidence="1 9">Carbohydrate metabolism; tricarboxylic acid cycle; isocitrate from oxaloacetate: step 1/2.</text>
</comment>
<dbReference type="InterPro" id="IPR019810">
    <property type="entry name" value="Citrate_synthase_AS"/>
</dbReference>
<dbReference type="FunFam" id="1.10.230.10:FF:000002">
    <property type="entry name" value="Citrate synthase"/>
    <property type="match status" value="1"/>
</dbReference>
<comment type="catalytic activity">
    <reaction evidence="5 9">
        <text>oxaloacetate + acetyl-CoA + H2O = citrate + CoA + H(+)</text>
        <dbReference type="Rhea" id="RHEA:16845"/>
        <dbReference type="ChEBI" id="CHEBI:15377"/>
        <dbReference type="ChEBI" id="CHEBI:15378"/>
        <dbReference type="ChEBI" id="CHEBI:16452"/>
        <dbReference type="ChEBI" id="CHEBI:16947"/>
        <dbReference type="ChEBI" id="CHEBI:57287"/>
        <dbReference type="ChEBI" id="CHEBI:57288"/>
        <dbReference type="EC" id="2.3.3.16"/>
    </reaction>
</comment>
<dbReference type="InterPro" id="IPR002020">
    <property type="entry name" value="Citrate_synthase"/>
</dbReference>
<accession>A0A9N8J576</accession>
<dbReference type="EMBL" id="CAIJDE010000062">
    <property type="protein sequence ID" value="CAC9976434.1"/>
    <property type="molecule type" value="Genomic_DNA"/>
</dbReference>
<dbReference type="NCBIfam" id="NF004126">
    <property type="entry name" value="PRK05614.1"/>
    <property type="match status" value="1"/>
</dbReference>
<dbReference type="InterPro" id="IPR036969">
    <property type="entry name" value="Citrate_synthase_sf"/>
</dbReference>
<dbReference type="PANTHER" id="PTHR42871">
    <property type="entry name" value="CITRATE SYNTHASE"/>
    <property type="match status" value="1"/>
</dbReference>
<feature type="active site" evidence="8">
    <location>
        <position position="306"/>
    </location>
</feature>
<evidence type="ECO:0000256" key="3">
    <source>
        <dbReference type="ARBA" id="ARBA00022532"/>
    </source>
</evidence>
<feature type="active site" evidence="8">
    <location>
        <position position="363"/>
    </location>
</feature>
<evidence type="ECO:0000256" key="7">
    <source>
        <dbReference type="PIRNR" id="PIRNR001369"/>
    </source>
</evidence>
<dbReference type="Gene3D" id="1.10.580.10">
    <property type="entry name" value="Citrate Synthase, domain 1"/>
    <property type="match status" value="1"/>
</dbReference>
<dbReference type="Gene3D" id="2.20.28.60">
    <property type="match status" value="1"/>
</dbReference>
<dbReference type="Pfam" id="PF00285">
    <property type="entry name" value="Citrate_synt"/>
    <property type="match status" value="1"/>
</dbReference>
<evidence type="ECO:0000256" key="5">
    <source>
        <dbReference type="ARBA" id="ARBA00049288"/>
    </source>
</evidence>
<name>A0A9N8J576_9FLAO</name>
<dbReference type="GO" id="GO:0006099">
    <property type="term" value="P:tricarboxylic acid cycle"/>
    <property type="evidence" value="ECO:0007669"/>
    <property type="project" value="UniProtKB-UniRule"/>
</dbReference>
<evidence type="ECO:0000313" key="11">
    <source>
        <dbReference type="EMBL" id="CAC9976434.1"/>
    </source>
</evidence>
<organism evidence="11 12">
    <name type="scientific">Flavobacterium panici</name>
    <dbReference type="NCBI Taxonomy" id="2654843"/>
    <lineage>
        <taxon>Bacteria</taxon>
        <taxon>Pseudomonadati</taxon>
        <taxon>Bacteroidota</taxon>
        <taxon>Flavobacteriia</taxon>
        <taxon>Flavobacteriales</taxon>
        <taxon>Flavobacteriaceae</taxon>
        <taxon>Flavobacterium</taxon>
    </lineage>
</organism>
<protein>
    <recommendedName>
        <fullName evidence="6 7">Citrate synthase</fullName>
    </recommendedName>
</protein>
<dbReference type="AlphaFoldDB" id="A0A9N8J576"/>
<comment type="caution">
    <text evidence="11">The sequence shown here is derived from an EMBL/GenBank/DDBJ whole genome shotgun (WGS) entry which is preliminary data.</text>
</comment>
<dbReference type="GO" id="GO:0005737">
    <property type="term" value="C:cytoplasm"/>
    <property type="evidence" value="ECO:0007669"/>
    <property type="project" value="InterPro"/>
</dbReference>
<dbReference type="Gene3D" id="1.10.230.10">
    <property type="entry name" value="Cytochrome P450-Terp, domain 2"/>
    <property type="match status" value="1"/>
</dbReference>
<dbReference type="GO" id="GO:0036440">
    <property type="term" value="F:citrate synthase activity"/>
    <property type="evidence" value="ECO:0007669"/>
    <property type="project" value="UniProtKB-EC"/>
</dbReference>
<evidence type="ECO:0000256" key="1">
    <source>
        <dbReference type="ARBA" id="ARBA00004751"/>
    </source>
</evidence>
<keyword evidence="4 7" id="KW-0808">Transferase</keyword>
<comment type="similarity">
    <text evidence="2 7 10">Belongs to the citrate synthase family.</text>
</comment>
<dbReference type="RefSeq" id="WP_053470836.1">
    <property type="nucleotide sequence ID" value="NZ_CAIJDE010000062.1"/>
</dbReference>
<evidence type="ECO:0000256" key="2">
    <source>
        <dbReference type="ARBA" id="ARBA00010566"/>
    </source>
</evidence>
<evidence type="ECO:0000256" key="10">
    <source>
        <dbReference type="RuleBase" id="RU003406"/>
    </source>
</evidence>
<evidence type="ECO:0000256" key="6">
    <source>
        <dbReference type="NCBIfam" id="TIGR01798"/>
    </source>
</evidence>
<dbReference type="PRINTS" id="PR00143">
    <property type="entry name" value="CITRTSNTHASE"/>
</dbReference>
<sequence length="425" mass="47454">MSKIATLEVDGQKIELPVITGSENESAIDINKLRDLTGIITIDPGYKNSGSCKSEITFLDGELGILRYRGYSIEDLAEKASFLEVSYLLIFGELPTAQELEQFENGIKKHTLVNEEMKNIIDGFPKTAHPMGVLSALTSALTAFNPKAVNVDNEKEMYEAICKTMGKFLVIATWTYRKSMGYPLNYYDNTTGYVDNFMQLMFKLPTGPYSANPVVVDALDKLFILHADHEQNCSTSTVRMVGSSHAGLFASISAGVSALWGPLHGGANQAVLEMLEEINKDGGDTDKFLAKAKDKNDPFRLMGFGHRVYKNFDPRAKIIKKAAKEVLETLGVEDPILEIAKKLEAAALEDDYFKSRNLYPNVDFYSGIIYRALGIPTDMFTVMFAIGRLPGWIAQWKEMRENKEPIGRPRQIYTGHPLRDFKSNK</sequence>
<dbReference type="PROSITE" id="PS00480">
    <property type="entry name" value="CITRATE_SYNTHASE"/>
    <property type="match status" value="1"/>
</dbReference>
<reference evidence="11 12" key="1">
    <citation type="submission" date="2020-06" db="EMBL/GenBank/DDBJ databases">
        <authorList>
            <person name="Criscuolo A."/>
        </authorList>
    </citation>
    <scope>NUCLEOTIDE SEQUENCE [LARGE SCALE GENOMIC DNA]</scope>
    <source>
        <strain evidence="11">PXU-55</strain>
    </source>
</reference>
<evidence type="ECO:0000256" key="4">
    <source>
        <dbReference type="ARBA" id="ARBA00022679"/>
    </source>
</evidence>
<evidence type="ECO:0000256" key="9">
    <source>
        <dbReference type="RuleBase" id="RU003370"/>
    </source>
</evidence>
<dbReference type="PANTHER" id="PTHR42871:SF1">
    <property type="entry name" value="CITRATE SYNTHASE"/>
    <property type="match status" value="1"/>
</dbReference>
<evidence type="ECO:0000256" key="8">
    <source>
        <dbReference type="PIRSR" id="PIRSR001369-1"/>
    </source>
</evidence>
<dbReference type="InterPro" id="IPR024176">
    <property type="entry name" value="Citrate_synthase_bac-typ"/>
</dbReference>
<keyword evidence="12" id="KW-1185">Reference proteome</keyword>
<keyword evidence="3 9" id="KW-0816">Tricarboxylic acid cycle</keyword>
<dbReference type="SUPFAM" id="SSF48256">
    <property type="entry name" value="Citrate synthase"/>
    <property type="match status" value="1"/>
</dbReference>
<dbReference type="InterPro" id="IPR016142">
    <property type="entry name" value="Citrate_synth-like_lrg_a-sub"/>
</dbReference>
<evidence type="ECO:0000313" key="12">
    <source>
        <dbReference type="Proteomes" id="UP000533639"/>
    </source>
</evidence>
<proteinExistence type="inferred from homology"/>
<dbReference type="PIRSF" id="PIRSF001369">
    <property type="entry name" value="Citrate_synth"/>
    <property type="match status" value="1"/>
</dbReference>
<keyword evidence="11" id="KW-0012">Acyltransferase</keyword>
<dbReference type="Proteomes" id="UP000533639">
    <property type="component" value="Unassembled WGS sequence"/>
</dbReference>
<dbReference type="CDD" id="cd06114">
    <property type="entry name" value="EcCS_like"/>
    <property type="match status" value="1"/>
</dbReference>
<dbReference type="InterPro" id="IPR016143">
    <property type="entry name" value="Citrate_synth-like_sm_a-sub"/>
</dbReference>
<dbReference type="InterPro" id="IPR010953">
    <property type="entry name" value="Citrate_synthase_typ-I"/>
</dbReference>
<dbReference type="NCBIfam" id="TIGR01798">
    <property type="entry name" value="cit_synth_I"/>
    <property type="match status" value="1"/>
</dbReference>
<gene>
    <name evidence="11" type="ORF">FLAPXU55_04160</name>
</gene>